<dbReference type="InterPro" id="IPR002401">
    <property type="entry name" value="Cyt_P450_E_grp-I"/>
</dbReference>
<protein>
    <recommendedName>
        <fullName evidence="12">Cytochrome P450</fullName>
    </recommendedName>
</protein>
<evidence type="ECO:0000256" key="7">
    <source>
        <dbReference type="ARBA" id="ARBA00023033"/>
    </source>
</evidence>
<keyword evidence="11" id="KW-1185">Reference proteome</keyword>
<dbReference type="GO" id="GO:0016705">
    <property type="term" value="F:oxidoreductase activity, acting on paired donors, with incorporation or reduction of molecular oxygen"/>
    <property type="evidence" value="ECO:0007669"/>
    <property type="project" value="InterPro"/>
</dbReference>
<dbReference type="InterPro" id="IPR017972">
    <property type="entry name" value="Cyt_P450_CS"/>
</dbReference>
<keyword evidence="3 8" id="KW-0349">Heme</keyword>
<sequence>MRPSATFIIDLQYPQHSPNPNPRQQHRNIAMSPLLLLLALAALSLLAHATYLVIYRLFFHPLRHFPGPKLAAATFWYEVYHDWFRGPYPGSSWNVDALHKRYGPIIRKTPDELSIQDPDYLDTFFAAGRRDRWSGQGKEATGSVQSTLLAADHKRRRGALTRFFSKRSLTRLEPEIVSKVQQLSARVDESFLRTRDILDAGVAFGALTLDTITEYCFDQSFGCLAKPDLGPEWRRTFWDMLESIPFLRNWTFFAEMFFWVPQIVVRYTNPGMEQFFIMQRANRAKVAQVTREWEADQVIKAAGGDPGKKRGSKRTIFYDMLDSAVLLPRDKTPKRMAEEAFGMVVAGGYTTGKAMANLMYHLHANPEWLERVHVELDSVMKGPDDPVTLAELQALPVLTACVKENLRISCIIADSIMLVEPNEPLFYKDWVIPPGTPIGMTLYHMHMDERIYPDPTAFRPERWLKAAETGQDLDKYFAPFSKGTRGCLGVNLANAQMYLGMGVILRRFNFELFDVVEERDVRTVRDCFVGLESPQSKGIRFKVVGKRE</sequence>
<organism evidence="10 11">
    <name type="scientific">Aspergillus calidoustus</name>
    <dbReference type="NCBI Taxonomy" id="454130"/>
    <lineage>
        <taxon>Eukaryota</taxon>
        <taxon>Fungi</taxon>
        <taxon>Dikarya</taxon>
        <taxon>Ascomycota</taxon>
        <taxon>Pezizomycotina</taxon>
        <taxon>Eurotiomycetes</taxon>
        <taxon>Eurotiomycetidae</taxon>
        <taxon>Eurotiales</taxon>
        <taxon>Aspergillaceae</taxon>
        <taxon>Aspergillus</taxon>
        <taxon>Aspergillus subgen. Nidulantes</taxon>
    </lineage>
</organism>
<comment type="cofactor">
    <cofactor evidence="1 8">
        <name>heme</name>
        <dbReference type="ChEBI" id="CHEBI:30413"/>
    </cofactor>
</comment>
<accession>A0A0U5FMN1</accession>
<evidence type="ECO:0000256" key="3">
    <source>
        <dbReference type="ARBA" id="ARBA00022617"/>
    </source>
</evidence>
<evidence type="ECO:0000256" key="5">
    <source>
        <dbReference type="ARBA" id="ARBA00023002"/>
    </source>
</evidence>
<keyword evidence="5 9" id="KW-0560">Oxidoreductase</keyword>
<reference evidence="11" key="1">
    <citation type="journal article" date="2016" name="Genome Announc.">
        <title>Draft genome sequences of fungus Aspergillus calidoustus.</title>
        <authorList>
            <person name="Horn F."/>
            <person name="Linde J."/>
            <person name="Mattern D.J."/>
            <person name="Walther G."/>
            <person name="Guthke R."/>
            <person name="Scherlach K."/>
            <person name="Martin K."/>
            <person name="Brakhage A.A."/>
            <person name="Petzke L."/>
            <person name="Valiante V."/>
        </authorList>
    </citation>
    <scope>NUCLEOTIDE SEQUENCE [LARGE SCALE GENOMIC DNA]</scope>
    <source>
        <strain evidence="11">SF006504</strain>
    </source>
</reference>
<dbReference type="Proteomes" id="UP000054771">
    <property type="component" value="Unassembled WGS sequence"/>
</dbReference>
<evidence type="ECO:0000256" key="1">
    <source>
        <dbReference type="ARBA" id="ARBA00001971"/>
    </source>
</evidence>
<dbReference type="GO" id="GO:0044550">
    <property type="term" value="P:secondary metabolite biosynthetic process"/>
    <property type="evidence" value="ECO:0007669"/>
    <property type="project" value="UniProtKB-ARBA"/>
</dbReference>
<keyword evidence="4 8" id="KW-0479">Metal-binding</keyword>
<evidence type="ECO:0008006" key="12">
    <source>
        <dbReference type="Google" id="ProtNLM"/>
    </source>
</evidence>
<dbReference type="OMA" id="ERWFNAT"/>
<evidence type="ECO:0000313" key="10">
    <source>
        <dbReference type="EMBL" id="CEL00769.1"/>
    </source>
</evidence>
<evidence type="ECO:0000313" key="11">
    <source>
        <dbReference type="Proteomes" id="UP000054771"/>
    </source>
</evidence>
<feature type="binding site" description="axial binding residue" evidence="8">
    <location>
        <position position="487"/>
    </location>
    <ligand>
        <name>heme</name>
        <dbReference type="ChEBI" id="CHEBI:30413"/>
    </ligand>
    <ligandPart>
        <name>Fe</name>
        <dbReference type="ChEBI" id="CHEBI:18248"/>
    </ligandPart>
</feature>
<dbReference type="InterPro" id="IPR050121">
    <property type="entry name" value="Cytochrome_P450_monoxygenase"/>
</dbReference>
<evidence type="ECO:0000256" key="6">
    <source>
        <dbReference type="ARBA" id="ARBA00023004"/>
    </source>
</evidence>
<evidence type="ECO:0000256" key="8">
    <source>
        <dbReference type="PIRSR" id="PIRSR602401-1"/>
    </source>
</evidence>
<dbReference type="PANTHER" id="PTHR24305:SF157">
    <property type="entry name" value="N-ACETYLTRYPTOPHAN 6-HYDROXYLASE IVOC-RELATED"/>
    <property type="match status" value="1"/>
</dbReference>
<evidence type="ECO:0000256" key="4">
    <source>
        <dbReference type="ARBA" id="ARBA00022723"/>
    </source>
</evidence>
<dbReference type="GO" id="GO:0005506">
    <property type="term" value="F:iron ion binding"/>
    <property type="evidence" value="ECO:0007669"/>
    <property type="project" value="InterPro"/>
</dbReference>
<gene>
    <name evidence="10" type="ORF">ASPCAL00365</name>
</gene>
<evidence type="ECO:0000256" key="2">
    <source>
        <dbReference type="ARBA" id="ARBA00010617"/>
    </source>
</evidence>
<dbReference type="Gene3D" id="1.10.630.10">
    <property type="entry name" value="Cytochrome P450"/>
    <property type="match status" value="1"/>
</dbReference>
<dbReference type="PRINTS" id="PR00463">
    <property type="entry name" value="EP450I"/>
</dbReference>
<dbReference type="OrthoDB" id="3945418at2759"/>
<dbReference type="AlphaFoldDB" id="A0A0U5FMN1"/>
<dbReference type="SUPFAM" id="SSF48264">
    <property type="entry name" value="Cytochrome P450"/>
    <property type="match status" value="1"/>
</dbReference>
<name>A0A0U5FMN1_ASPCI</name>
<dbReference type="GO" id="GO:0004497">
    <property type="term" value="F:monooxygenase activity"/>
    <property type="evidence" value="ECO:0007669"/>
    <property type="project" value="UniProtKB-KW"/>
</dbReference>
<keyword evidence="7 9" id="KW-0503">Monooxygenase</keyword>
<keyword evidence="6 8" id="KW-0408">Iron</keyword>
<dbReference type="Pfam" id="PF00067">
    <property type="entry name" value="p450"/>
    <property type="match status" value="1"/>
</dbReference>
<dbReference type="PANTHER" id="PTHR24305">
    <property type="entry name" value="CYTOCHROME P450"/>
    <property type="match status" value="1"/>
</dbReference>
<dbReference type="CDD" id="cd11062">
    <property type="entry name" value="CYP58-like"/>
    <property type="match status" value="1"/>
</dbReference>
<dbReference type="EMBL" id="CDMC01000001">
    <property type="protein sequence ID" value="CEL00769.1"/>
    <property type="molecule type" value="Genomic_DNA"/>
</dbReference>
<dbReference type="GO" id="GO:0020037">
    <property type="term" value="F:heme binding"/>
    <property type="evidence" value="ECO:0007669"/>
    <property type="project" value="InterPro"/>
</dbReference>
<dbReference type="STRING" id="454130.A0A0U5FMN1"/>
<dbReference type="PROSITE" id="PS00086">
    <property type="entry name" value="CYTOCHROME_P450"/>
    <property type="match status" value="1"/>
</dbReference>
<dbReference type="InterPro" id="IPR001128">
    <property type="entry name" value="Cyt_P450"/>
</dbReference>
<evidence type="ECO:0000256" key="9">
    <source>
        <dbReference type="RuleBase" id="RU000461"/>
    </source>
</evidence>
<dbReference type="InterPro" id="IPR036396">
    <property type="entry name" value="Cyt_P450_sf"/>
</dbReference>
<proteinExistence type="inferred from homology"/>
<comment type="similarity">
    <text evidence="2 9">Belongs to the cytochrome P450 family.</text>
</comment>